<organism evidence="3">
    <name type="scientific">metagenome</name>
    <dbReference type="NCBI Taxonomy" id="256318"/>
    <lineage>
        <taxon>unclassified sequences</taxon>
        <taxon>metagenomes</taxon>
    </lineage>
</organism>
<dbReference type="InterPro" id="IPR017853">
    <property type="entry name" value="GH"/>
</dbReference>
<evidence type="ECO:0000259" key="1">
    <source>
        <dbReference type="Pfam" id="PF01471"/>
    </source>
</evidence>
<protein>
    <submittedName>
        <fullName evidence="3">Peptidoglycan-binding domain 1 protein</fullName>
    </submittedName>
</protein>
<dbReference type="SUPFAM" id="SSF51445">
    <property type="entry name" value="(Trans)glycosidases"/>
    <property type="match status" value="1"/>
</dbReference>
<dbReference type="Pfam" id="PF08924">
    <property type="entry name" value="Rv2525c_GlyHyd-like"/>
    <property type="match status" value="1"/>
</dbReference>
<accession>A0A2P2BZP6</accession>
<dbReference type="Gene3D" id="3.20.20.80">
    <property type="entry name" value="Glycosidases"/>
    <property type="match status" value="1"/>
</dbReference>
<dbReference type="Gene3D" id="1.10.101.10">
    <property type="entry name" value="PGBD-like superfamily/PGBD"/>
    <property type="match status" value="2"/>
</dbReference>
<dbReference type="SUPFAM" id="SSF47090">
    <property type="entry name" value="PGBD-like"/>
    <property type="match status" value="2"/>
</dbReference>
<reference evidence="3" key="1">
    <citation type="submission" date="2015-08" db="EMBL/GenBank/DDBJ databases">
        <authorList>
            <person name="Babu N.S."/>
            <person name="Beckwith C.J."/>
            <person name="Beseler K.G."/>
            <person name="Brison A."/>
            <person name="Carone J.V."/>
            <person name="Caskin T.P."/>
            <person name="Diamond M."/>
            <person name="Durham M.E."/>
            <person name="Foxe J.M."/>
            <person name="Go M."/>
            <person name="Henderson B.A."/>
            <person name="Jones I.B."/>
            <person name="McGettigan J.A."/>
            <person name="Micheletti S.J."/>
            <person name="Nasrallah M.E."/>
            <person name="Ortiz D."/>
            <person name="Piller C.R."/>
            <person name="Privatt S.R."/>
            <person name="Schneider S.L."/>
            <person name="Sharp S."/>
            <person name="Smith T.C."/>
            <person name="Stanton J.D."/>
            <person name="Ullery H.E."/>
            <person name="Wilson R.J."/>
            <person name="Serrano M.G."/>
            <person name="Buck G."/>
            <person name="Lee V."/>
            <person name="Wang Y."/>
            <person name="Carvalho R."/>
            <person name="Voegtly L."/>
            <person name="Shi R."/>
            <person name="Duckworth R."/>
            <person name="Johnson A."/>
            <person name="Loviza R."/>
            <person name="Walstead R."/>
            <person name="Shah Z."/>
            <person name="Kiflezghi M."/>
            <person name="Wade K."/>
            <person name="Ball S.L."/>
            <person name="Bradley K.W."/>
            <person name="Asai D.J."/>
            <person name="Bowman C.A."/>
            <person name="Russell D.A."/>
            <person name="Pope W.H."/>
            <person name="Jacobs-Sera D."/>
            <person name="Hendrix R.W."/>
            <person name="Hatfull G.F."/>
        </authorList>
    </citation>
    <scope>NUCLEOTIDE SEQUENCE</scope>
</reference>
<evidence type="ECO:0000313" key="3">
    <source>
        <dbReference type="EMBL" id="CUR55235.1"/>
    </source>
</evidence>
<sequence length="467" mass="50486">MPPAYPVPCPALIRASTGENMPSPARRPARRLTAPLVALTIALLVVSGWVAPATAREGNVATPGNFTGYGFDQCLAPEQSTMDRWLNRSPFLAVGIYVSGDSRGCRSQPNLTPTWVSTQLSKGWRLLPITLGPQASCSTHFPRYGSDETIDPYPGAEGKYGRAKAQAIEQAEESVSDAAALGIAQGSALWYDLEGFDDTRTACRESALRFLSAWTGRVRKLGYLAGVYSSAGSGIEMLDRARAAGESYRYPDYIWIARWDGVANTRTSYISDEGWNPHRRIKQYQGGHNETWGGVTINIDRNWLDLGKGSVGPPNLSLCGGLKLNFFVYQALGPEVRRPYKTAALQCLLSEKGLYDGKFTGTYDAATSAAANLWQARVGATVSSTWSTSNWSTLLSAGSAPVVKIGSANRAVRRLQRALNAELPTARLHTTGLFDAATVSALRTWQQRSDLPVSGVAAANTWARLQS</sequence>
<dbReference type="EMBL" id="CZKA01000017">
    <property type="protein sequence ID" value="CUR55235.1"/>
    <property type="molecule type" value="Genomic_DNA"/>
</dbReference>
<dbReference type="InterPro" id="IPR002477">
    <property type="entry name" value="Peptidoglycan-bd-like"/>
</dbReference>
<feature type="domain" description="Rv2525c-like glycoside hydrolase-like" evidence="2">
    <location>
        <begin position="86"/>
        <end position="303"/>
    </location>
</feature>
<proteinExistence type="predicted"/>
<feature type="domain" description="Peptidoglycan binding-like" evidence="1">
    <location>
        <begin position="411"/>
        <end position="465"/>
    </location>
</feature>
<dbReference type="InterPro" id="IPR036366">
    <property type="entry name" value="PGBDSf"/>
</dbReference>
<dbReference type="AlphaFoldDB" id="A0A2P2BZP6"/>
<name>A0A2P2BZP6_9ZZZZ</name>
<gene>
    <name evidence="3" type="ORF">NOCA2240007</name>
</gene>
<dbReference type="Pfam" id="PF01471">
    <property type="entry name" value="PG_binding_1"/>
    <property type="match status" value="1"/>
</dbReference>
<dbReference type="InterPro" id="IPR036365">
    <property type="entry name" value="PGBD-like_sf"/>
</dbReference>
<evidence type="ECO:0000259" key="2">
    <source>
        <dbReference type="Pfam" id="PF08924"/>
    </source>
</evidence>
<dbReference type="InterPro" id="IPR015020">
    <property type="entry name" value="Rv2525c-like_Glyco_Hydro-like"/>
</dbReference>